<dbReference type="InterPro" id="IPR001153">
    <property type="entry name" value="Barwin_dom"/>
</dbReference>
<evidence type="ECO:0000313" key="4">
    <source>
        <dbReference type="EMBL" id="ORZ07841.1"/>
    </source>
</evidence>
<dbReference type="Pfam" id="PF00967">
    <property type="entry name" value="Barwin"/>
    <property type="match status" value="1"/>
</dbReference>
<organism evidence="4 5">
    <name type="scientific">Absidia repens</name>
    <dbReference type="NCBI Taxonomy" id="90262"/>
    <lineage>
        <taxon>Eukaryota</taxon>
        <taxon>Fungi</taxon>
        <taxon>Fungi incertae sedis</taxon>
        <taxon>Mucoromycota</taxon>
        <taxon>Mucoromycotina</taxon>
        <taxon>Mucoromycetes</taxon>
        <taxon>Mucorales</taxon>
        <taxon>Cunninghamellaceae</taxon>
        <taxon>Absidia</taxon>
    </lineage>
</organism>
<dbReference type="SUPFAM" id="SSF50685">
    <property type="entry name" value="Barwin-like endoglucanases"/>
    <property type="match status" value="1"/>
</dbReference>
<dbReference type="InterPro" id="IPR051477">
    <property type="entry name" value="Expansin_CellWall"/>
</dbReference>
<keyword evidence="5" id="KW-1185">Reference proteome</keyword>
<accession>A0A1X2I282</accession>
<dbReference type="OrthoDB" id="623670at2759"/>
<dbReference type="PANTHER" id="PTHR31836:SF22">
    <property type="entry name" value="RLPA-LIKE PROTEIN DOUBLE-PSI BETA-BARREL DOMAIN-CONTAINING PROTEIN"/>
    <property type="match status" value="1"/>
</dbReference>
<dbReference type="GO" id="GO:0042742">
    <property type="term" value="P:defense response to bacterium"/>
    <property type="evidence" value="ECO:0007669"/>
    <property type="project" value="InterPro"/>
</dbReference>
<dbReference type="GO" id="GO:0050832">
    <property type="term" value="P:defense response to fungus"/>
    <property type="evidence" value="ECO:0007669"/>
    <property type="project" value="InterPro"/>
</dbReference>
<dbReference type="InterPro" id="IPR036908">
    <property type="entry name" value="RlpA-like_sf"/>
</dbReference>
<keyword evidence="1 2" id="KW-0732">Signal</keyword>
<name>A0A1X2I282_9FUNG</name>
<dbReference type="EMBL" id="MCGE01000033">
    <property type="protein sequence ID" value="ORZ07841.1"/>
    <property type="molecule type" value="Genomic_DNA"/>
</dbReference>
<feature type="domain" description="Barwin" evidence="3">
    <location>
        <begin position="84"/>
        <end position="152"/>
    </location>
</feature>
<dbReference type="Proteomes" id="UP000193560">
    <property type="component" value="Unassembled WGS sequence"/>
</dbReference>
<evidence type="ECO:0000259" key="3">
    <source>
        <dbReference type="Pfam" id="PF00967"/>
    </source>
</evidence>
<evidence type="ECO:0000256" key="1">
    <source>
        <dbReference type="ARBA" id="ARBA00022729"/>
    </source>
</evidence>
<evidence type="ECO:0000256" key="2">
    <source>
        <dbReference type="SAM" id="SignalP"/>
    </source>
</evidence>
<reference evidence="4 5" key="1">
    <citation type="submission" date="2016-07" db="EMBL/GenBank/DDBJ databases">
        <title>Pervasive Adenine N6-methylation of Active Genes in Fungi.</title>
        <authorList>
            <consortium name="DOE Joint Genome Institute"/>
            <person name="Mondo S.J."/>
            <person name="Dannebaum R.O."/>
            <person name="Kuo R.C."/>
            <person name="Labutti K."/>
            <person name="Haridas S."/>
            <person name="Kuo A."/>
            <person name="Salamov A."/>
            <person name="Ahrendt S.R."/>
            <person name="Lipzen A."/>
            <person name="Sullivan W."/>
            <person name="Andreopoulos W.B."/>
            <person name="Clum A."/>
            <person name="Lindquist E."/>
            <person name="Daum C."/>
            <person name="Ramamoorthy G.K."/>
            <person name="Gryganskyi A."/>
            <person name="Culley D."/>
            <person name="Magnuson J.K."/>
            <person name="James T.Y."/>
            <person name="O'Malley M.A."/>
            <person name="Stajich J.E."/>
            <person name="Spatafora J.W."/>
            <person name="Visel A."/>
            <person name="Grigoriev I.V."/>
        </authorList>
    </citation>
    <scope>NUCLEOTIDE SEQUENCE [LARGE SCALE GENOMIC DNA]</scope>
    <source>
        <strain evidence="4 5">NRRL 1336</strain>
    </source>
</reference>
<protein>
    <recommendedName>
        <fullName evidence="3">Barwin domain-containing protein</fullName>
    </recommendedName>
</protein>
<feature type="signal peptide" evidence="2">
    <location>
        <begin position="1"/>
        <end position="22"/>
    </location>
</feature>
<feature type="chain" id="PRO_5012213999" description="Barwin domain-containing protein" evidence="2">
    <location>
        <begin position="23"/>
        <end position="161"/>
    </location>
</feature>
<comment type="caution">
    <text evidence="4">The sequence shown here is derived from an EMBL/GenBank/DDBJ whole genome shotgun (WGS) entry which is preliminary data.</text>
</comment>
<proteinExistence type="predicted"/>
<dbReference type="CDD" id="cd22191">
    <property type="entry name" value="DPBB_RlpA_EXP_N-like"/>
    <property type="match status" value="1"/>
</dbReference>
<dbReference type="PANTHER" id="PTHR31836">
    <property type="match status" value="1"/>
</dbReference>
<dbReference type="STRING" id="90262.A0A1X2I282"/>
<gene>
    <name evidence="4" type="ORF">BCR42DRAFT_495699</name>
</gene>
<dbReference type="AlphaFoldDB" id="A0A1X2I282"/>
<dbReference type="Gene3D" id="2.40.40.10">
    <property type="entry name" value="RlpA-like domain"/>
    <property type="match status" value="1"/>
</dbReference>
<sequence>MRCFSLSIVLFTVFSWYNAAEASSIKRGTATMMSFGDDQLQGSLEKRNRGTWYSGSDLKNAACYDRKGLPRFSAKINDMIGAMAMKKEEYCFKCMEITNNKNNHRIVVKIVDKCAGCKVGEAIDLTPGAFKKLNPEGLDDGVLDISWKVVQCGSGIKLHFG</sequence>
<evidence type="ECO:0000313" key="5">
    <source>
        <dbReference type="Proteomes" id="UP000193560"/>
    </source>
</evidence>